<evidence type="ECO:0000313" key="1">
    <source>
        <dbReference type="EMBL" id="RYR68946.1"/>
    </source>
</evidence>
<dbReference type="EMBL" id="SDMP01000003">
    <property type="protein sequence ID" value="RYR68945.1"/>
    <property type="molecule type" value="Genomic_DNA"/>
</dbReference>
<dbReference type="EMBL" id="SDMP01000003">
    <property type="protein sequence ID" value="RYR68946.1"/>
    <property type="molecule type" value="Genomic_DNA"/>
</dbReference>
<protein>
    <submittedName>
        <fullName evidence="1">Uncharacterized protein</fullName>
    </submittedName>
</protein>
<evidence type="ECO:0000313" key="2">
    <source>
        <dbReference type="Proteomes" id="UP000289738"/>
    </source>
</evidence>
<reference evidence="1 2" key="1">
    <citation type="submission" date="2019-01" db="EMBL/GenBank/DDBJ databases">
        <title>Sequencing of cultivated peanut Arachis hypogaea provides insights into genome evolution and oil improvement.</title>
        <authorList>
            <person name="Chen X."/>
        </authorList>
    </citation>
    <scope>NUCLEOTIDE SEQUENCE [LARGE SCALE GENOMIC DNA]</scope>
    <source>
        <strain evidence="2">cv. Fuhuasheng</strain>
        <strain evidence="1">GDAAS-fuhuasheng2018</strain>
        <tissue evidence="1">Leaves</tissue>
    </source>
</reference>
<accession>A0A445E0N7</accession>
<gene>
    <name evidence="1" type="ORF">Ahy_A03g015453</name>
</gene>
<comment type="caution">
    <text evidence="1">The sequence shown here is derived from an EMBL/GenBank/DDBJ whole genome shotgun (WGS) entry which is preliminary data.</text>
</comment>
<keyword evidence="2" id="KW-1185">Reference proteome</keyword>
<organism evidence="1 2">
    <name type="scientific">Arachis hypogaea</name>
    <name type="common">Peanut</name>
    <dbReference type="NCBI Taxonomy" id="3818"/>
    <lineage>
        <taxon>Eukaryota</taxon>
        <taxon>Viridiplantae</taxon>
        <taxon>Streptophyta</taxon>
        <taxon>Embryophyta</taxon>
        <taxon>Tracheophyta</taxon>
        <taxon>Spermatophyta</taxon>
        <taxon>Magnoliopsida</taxon>
        <taxon>eudicotyledons</taxon>
        <taxon>Gunneridae</taxon>
        <taxon>Pentapetalae</taxon>
        <taxon>rosids</taxon>
        <taxon>fabids</taxon>
        <taxon>Fabales</taxon>
        <taxon>Fabaceae</taxon>
        <taxon>Papilionoideae</taxon>
        <taxon>50 kb inversion clade</taxon>
        <taxon>dalbergioids sensu lato</taxon>
        <taxon>Dalbergieae</taxon>
        <taxon>Pterocarpus clade</taxon>
        <taxon>Arachis</taxon>
    </lineage>
</organism>
<name>A0A445E0N7_ARAHY</name>
<dbReference type="AlphaFoldDB" id="A0A445E0N7"/>
<sequence>MTLPLAGIEAVISSDDLQVASEDVAILCLIGCFVI</sequence>
<dbReference type="Proteomes" id="UP000289738">
    <property type="component" value="Chromosome A03"/>
</dbReference>
<proteinExistence type="predicted"/>